<dbReference type="InterPro" id="IPR002052">
    <property type="entry name" value="DNA_methylase_N6_adenine_CS"/>
</dbReference>
<dbReference type="Pfam" id="PF09922">
    <property type="entry name" value="LiaF-like_C"/>
    <property type="match status" value="1"/>
</dbReference>
<evidence type="ECO:0000259" key="2">
    <source>
        <dbReference type="Pfam" id="PF09922"/>
    </source>
</evidence>
<feature type="transmembrane region" description="Helical" evidence="1">
    <location>
        <begin position="28"/>
        <end position="43"/>
    </location>
</feature>
<dbReference type="STRING" id="1423726.FC07_GL002631"/>
<proteinExistence type="predicted"/>
<organism evidence="4 5">
    <name type="scientific">Loigolactobacillus bifermentans DSM 20003</name>
    <dbReference type="NCBI Taxonomy" id="1423726"/>
    <lineage>
        <taxon>Bacteria</taxon>
        <taxon>Bacillati</taxon>
        <taxon>Bacillota</taxon>
        <taxon>Bacilli</taxon>
        <taxon>Lactobacillales</taxon>
        <taxon>Lactobacillaceae</taxon>
        <taxon>Loigolactobacillus</taxon>
    </lineage>
</organism>
<evidence type="ECO:0000313" key="4">
    <source>
        <dbReference type="EMBL" id="KRK40878.1"/>
    </source>
</evidence>
<dbReference type="PATRIC" id="fig|1423726.3.peg.2739"/>
<dbReference type="RefSeq" id="WP_057903313.1">
    <property type="nucleotide sequence ID" value="NZ_AZDA01000003.1"/>
</dbReference>
<dbReference type="AlphaFoldDB" id="A0A0R1H327"/>
<dbReference type="Pfam" id="PF24661">
    <property type="entry name" value="DUF7649"/>
    <property type="match status" value="1"/>
</dbReference>
<accession>A0A0R1H327</accession>
<feature type="transmembrane region" description="Helical" evidence="1">
    <location>
        <begin position="55"/>
        <end position="85"/>
    </location>
</feature>
<dbReference type="Proteomes" id="UP000051461">
    <property type="component" value="Unassembled WGS sequence"/>
</dbReference>
<dbReference type="InterPro" id="IPR016975">
    <property type="entry name" value="Cell_wall_LiaF"/>
</dbReference>
<keyword evidence="5" id="KW-1185">Reference proteome</keyword>
<dbReference type="GO" id="GO:0016020">
    <property type="term" value="C:membrane"/>
    <property type="evidence" value="ECO:0007669"/>
    <property type="project" value="InterPro"/>
</dbReference>
<keyword evidence="1" id="KW-0812">Transmembrane</keyword>
<dbReference type="PIRSF" id="PIRSF031509">
    <property type="entry name" value="Cell_wall_LiaF/YvqF"/>
    <property type="match status" value="1"/>
</dbReference>
<keyword evidence="1" id="KW-1133">Transmembrane helix</keyword>
<dbReference type="GO" id="GO:0008168">
    <property type="term" value="F:methyltransferase activity"/>
    <property type="evidence" value="ECO:0007669"/>
    <property type="project" value="InterPro"/>
</dbReference>
<keyword evidence="1" id="KW-0472">Membrane</keyword>
<dbReference type="GO" id="GO:0032259">
    <property type="term" value="P:methylation"/>
    <property type="evidence" value="ECO:0007669"/>
    <property type="project" value="InterPro"/>
</dbReference>
<dbReference type="PROSITE" id="PS00092">
    <property type="entry name" value="N6_MTASE"/>
    <property type="match status" value="1"/>
</dbReference>
<dbReference type="NCBIfam" id="NF040535">
    <property type="entry name" value="LiaF_C_term"/>
    <property type="match status" value="1"/>
</dbReference>
<feature type="domain" description="Cell wall-active antibiotics response LiaF-like C-terminal" evidence="2">
    <location>
        <begin position="128"/>
        <end position="240"/>
    </location>
</feature>
<dbReference type="InterPro" id="IPR056066">
    <property type="entry name" value="DUF7649"/>
</dbReference>
<sequence>MRHWRLFLIVEVSLLFCLGWQIFSNPPYLIFLILGLFSLYLHTKAKRRLPKTFCLLFGILALVTIFLTSPFIWLMLFGAFLYFMLSNHRHDKAEFLGMEWLPWTRKYFFSLHVTDPTPKNGQITKRPWFGNQTIGQDVFAWDDVDLTIAAGDTIIDLGNTLLPKRDNVIMIRKGFGRTRILVPVGTAVQLRHTALIGAVTFNNQTFHLSNDELTLYSDDYDDNERRVKVLTNVLAGDLEVLFV</sequence>
<protein>
    <submittedName>
        <fullName evidence="4">Uncharacterized protein</fullName>
    </submittedName>
</protein>
<dbReference type="OrthoDB" id="2351415at2"/>
<dbReference type="InterPro" id="IPR024425">
    <property type="entry name" value="LiaF-like_C"/>
</dbReference>
<comment type="caution">
    <text evidence="4">The sequence shown here is derived from an EMBL/GenBank/DDBJ whole genome shotgun (WGS) entry which is preliminary data.</text>
</comment>
<reference evidence="4 5" key="1">
    <citation type="journal article" date="2015" name="Genome Announc.">
        <title>Expanding the biotechnology potential of lactobacilli through comparative genomics of 213 strains and associated genera.</title>
        <authorList>
            <person name="Sun Z."/>
            <person name="Harris H.M."/>
            <person name="McCann A."/>
            <person name="Guo C."/>
            <person name="Argimon S."/>
            <person name="Zhang W."/>
            <person name="Yang X."/>
            <person name="Jeffery I.B."/>
            <person name="Cooney J.C."/>
            <person name="Kagawa T.F."/>
            <person name="Liu W."/>
            <person name="Song Y."/>
            <person name="Salvetti E."/>
            <person name="Wrobel A."/>
            <person name="Rasinkangas P."/>
            <person name="Parkhill J."/>
            <person name="Rea M.C."/>
            <person name="O'Sullivan O."/>
            <person name="Ritari J."/>
            <person name="Douillard F.P."/>
            <person name="Paul Ross R."/>
            <person name="Yang R."/>
            <person name="Briner A.E."/>
            <person name="Felis G.E."/>
            <person name="de Vos W.M."/>
            <person name="Barrangou R."/>
            <person name="Klaenhammer T.R."/>
            <person name="Caufield P.W."/>
            <person name="Cui Y."/>
            <person name="Zhang H."/>
            <person name="O'Toole P.W."/>
        </authorList>
    </citation>
    <scope>NUCLEOTIDE SEQUENCE [LARGE SCALE GENOMIC DNA]</scope>
    <source>
        <strain evidence="4 5">DSM 20003</strain>
    </source>
</reference>
<feature type="domain" description="DUF7649" evidence="3">
    <location>
        <begin position="1"/>
        <end position="85"/>
    </location>
</feature>
<gene>
    <name evidence="4" type="ORF">FC07_GL002631</name>
</gene>
<evidence type="ECO:0000313" key="5">
    <source>
        <dbReference type="Proteomes" id="UP000051461"/>
    </source>
</evidence>
<dbReference type="InterPro" id="IPR047793">
    <property type="entry name" value="LiaF_C"/>
</dbReference>
<name>A0A0R1H327_9LACO</name>
<dbReference type="EMBL" id="AZDA01000003">
    <property type="protein sequence ID" value="KRK40878.1"/>
    <property type="molecule type" value="Genomic_DNA"/>
</dbReference>
<dbReference type="GO" id="GO:0003676">
    <property type="term" value="F:nucleic acid binding"/>
    <property type="evidence" value="ECO:0007669"/>
    <property type="project" value="InterPro"/>
</dbReference>
<evidence type="ECO:0000256" key="1">
    <source>
        <dbReference type="SAM" id="Phobius"/>
    </source>
</evidence>
<evidence type="ECO:0000259" key="3">
    <source>
        <dbReference type="Pfam" id="PF24661"/>
    </source>
</evidence>